<dbReference type="eggNOG" id="arCOG06181">
    <property type="taxonomic scope" value="Archaea"/>
</dbReference>
<proteinExistence type="predicted"/>
<dbReference type="OrthoDB" id="115386at2157"/>
<reference evidence="2 3" key="1">
    <citation type="journal article" date="2009" name="Stand. Genomic Sci.">
        <title>Complete genome sequence of Halorhabdus utahensis type strain (AX-2).</title>
        <authorList>
            <person name="Anderson I."/>
            <person name="Tindall B.J."/>
            <person name="Pomrenke H."/>
            <person name="Goker M."/>
            <person name="Lapidus A."/>
            <person name="Nolan M."/>
            <person name="Copeland A."/>
            <person name="Glavina Del Rio T."/>
            <person name="Chen F."/>
            <person name="Tice H."/>
            <person name="Cheng J.F."/>
            <person name="Lucas S."/>
            <person name="Chertkov O."/>
            <person name="Bruce D."/>
            <person name="Brettin T."/>
            <person name="Detter J.C."/>
            <person name="Han C."/>
            <person name="Goodwin L."/>
            <person name="Land M."/>
            <person name="Hauser L."/>
            <person name="Chang Y.J."/>
            <person name="Jeffries C.D."/>
            <person name="Pitluck S."/>
            <person name="Pati A."/>
            <person name="Mavromatis K."/>
            <person name="Ivanova N."/>
            <person name="Ovchinnikova G."/>
            <person name="Chen A."/>
            <person name="Palaniappan K."/>
            <person name="Chain P."/>
            <person name="Rohde M."/>
            <person name="Bristow J."/>
            <person name="Eisen J.A."/>
            <person name="Markowitz V."/>
            <person name="Hugenholtz P."/>
            <person name="Kyrpides N.C."/>
            <person name="Klenk H.P."/>
        </authorList>
    </citation>
    <scope>NUCLEOTIDE SEQUENCE [LARGE SCALE GENOMIC DNA]</scope>
    <source>
        <strain evidence="3">DSM 12940 / JCM 11049 / AX-2</strain>
    </source>
</reference>
<evidence type="ECO:0000313" key="3">
    <source>
        <dbReference type="Proteomes" id="UP000002071"/>
    </source>
</evidence>
<dbReference type="AlphaFoldDB" id="C7NSK8"/>
<dbReference type="STRING" id="519442.Huta_2963"/>
<keyword evidence="3" id="KW-1185">Reference proteome</keyword>
<dbReference type="KEGG" id="hut:Huta_2963"/>
<gene>
    <name evidence="2" type="ordered locus">Huta_2963</name>
</gene>
<sequence>MRRRELLAGVGGAAVVGAGGYLALTAGEERIDPTVIDLFDTSTTAGAELRVPVNGEVTVVDLFATWCQPCKPALDALRTVQAETTDIAFVSVTNEVLGGELSRDDVLAWWDAYGGAWPVGHDPEGGLLASLGASTLPYTAVVDPSGRVVWAETGVPDPERVSQAIADARP</sequence>
<dbReference type="GeneID" id="8385272"/>
<dbReference type="InterPro" id="IPR013740">
    <property type="entry name" value="Redoxin"/>
</dbReference>
<accession>C7NSK8</accession>
<dbReference type="CDD" id="cd02966">
    <property type="entry name" value="TlpA_like_family"/>
    <property type="match status" value="1"/>
</dbReference>
<name>C7NSK8_HALUD</name>
<dbReference type="RefSeq" id="WP_015790686.1">
    <property type="nucleotide sequence ID" value="NC_013158.1"/>
</dbReference>
<dbReference type="Proteomes" id="UP000002071">
    <property type="component" value="Chromosome"/>
</dbReference>
<dbReference type="GO" id="GO:0016491">
    <property type="term" value="F:oxidoreductase activity"/>
    <property type="evidence" value="ECO:0007669"/>
    <property type="project" value="InterPro"/>
</dbReference>
<dbReference type="InterPro" id="IPR036249">
    <property type="entry name" value="Thioredoxin-like_sf"/>
</dbReference>
<protein>
    <submittedName>
        <fullName evidence="2">Redoxin domain protein</fullName>
    </submittedName>
</protein>
<dbReference type="PANTHER" id="PTHR42852">
    <property type="entry name" value="THIOL:DISULFIDE INTERCHANGE PROTEIN DSBE"/>
    <property type="match status" value="1"/>
</dbReference>
<evidence type="ECO:0000259" key="1">
    <source>
        <dbReference type="PROSITE" id="PS51352"/>
    </source>
</evidence>
<feature type="domain" description="Thioredoxin" evidence="1">
    <location>
        <begin position="24"/>
        <end position="170"/>
    </location>
</feature>
<dbReference type="SUPFAM" id="SSF52833">
    <property type="entry name" value="Thioredoxin-like"/>
    <property type="match status" value="1"/>
</dbReference>
<organism evidence="2 3">
    <name type="scientific">Halorhabdus utahensis (strain DSM 12940 / JCM 11049 / AX-2)</name>
    <dbReference type="NCBI Taxonomy" id="519442"/>
    <lineage>
        <taxon>Archaea</taxon>
        <taxon>Methanobacteriati</taxon>
        <taxon>Methanobacteriota</taxon>
        <taxon>Stenosarchaea group</taxon>
        <taxon>Halobacteria</taxon>
        <taxon>Halobacteriales</taxon>
        <taxon>Haloarculaceae</taxon>
        <taxon>Halorhabdus</taxon>
    </lineage>
</organism>
<dbReference type="InterPro" id="IPR050553">
    <property type="entry name" value="Thioredoxin_ResA/DsbE_sf"/>
</dbReference>
<dbReference type="EMBL" id="CP001687">
    <property type="protein sequence ID" value="ACV13124.1"/>
    <property type="molecule type" value="Genomic_DNA"/>
</dbReference>
<evidence type="ECO:0000313" key="2">
    <source>
        <dbReference type="EMBL" id="ACV13124.1"/>
    </source>
</evidence>
<dbReference type="PANTHER" id="PTHR42852:SF13">
    <property type="entry name" value="PROTEIN DIPZ"/>
    <property type="match status" value="1"/>
</dbReference>
<dbReference type="PROSITE" id="PS51352">
    <property type="entry name" value="THIOREDOXIN_2"/>
    <property type="match status" value="1"/>
</dbReference>
<dbReference type="Gene3D" id="3.40.30.10">
    <property type="entry name" value="Glutaredoxin"/>
    <property type="match status" value="1"/>
</dbReference>
<dbReference type="HOGENOM" id="CLU_090892_1_0_2"/>
<dbReference type="InterPro" id="IPR013766">
    <property type="entry name" value="Thioredoxin_domain"/>
</dbReference>
<dbReference type="Pfam" id="PF08534">
    <property type="entry name" value="Redoxin"/>
    <property type="match status" value="1"/>
</dbReference>